<dbReference type="GO" id="GO:0055085">
    <property type="term" value="P:transmembrane transport"/>
    <property type="evidence" value="ECO:0007669"/>
    <property type="project" value="InterPro"/>
</dbReference>
<dbReference type="Gene3D" id="1.10.3720.10">
    <property type="entry name" value="MetI-like"/>
    <property type="match status" value="1"/>
</dbReference>
<comment type="subcellular location">
    <subcellularLocation>
        <location evidence="1 7">Cell membrane</location>
        <topology evidence="1 7">Multi-pass membrane protein</topology>
    </subcellularLocation>
</comment>
<dbReference type="InterPro" id="IPR035906">
    <property type="entry name" value="MetI-like_sf"/>
</dbReference>
<evidence type="ECO:0000256" key="1">
    <source>
        <dbReference type="ARBA" id="ARBA00004651"/>
    </source>
</evidence>
<reference evidence="9" key="2">
    <citation type="submission" date="2022-10" db="EMBL/GenBank/DDBJ databases">
        <authorList>
            <person name="Trinh H.N."/>
        </authorList>
    </citation>
    <scope>NUCLEOTIDE SEQUENCE</scope>
    <source>
        <strain evidence="9">RN2-1</strain>
    </source>
</reference>
<dbReference type="Pfam" id="PF00528">
    <property type="entry name" value="BPD_transp_1"/>
    <property type="match status" value="1"/>
</dbReference>
<feature type="transmembrane region" description="Helical" evidence="7">
    <location>
        <begin position="274"/>
        <end position="300"/>
    </location>
</feature>
<dbReference type="Pfam" id="PF19300">
    <property type="entry name" value="BPD_transp_1_N"/>
    <property type="match status" value="1"/>
</dbReference>
<feature type="transmembrane region" description="Helical" evidence="7">
    <location>
        <begin position="174"/>
        <end position="193"/>
    </location>
</feature>
<dbReference type="InterPro" id="IPR045621">
    <property type="entry name" value="BPD_transp_1_N"/>
</dbReference>
<accession>A0AA42CIH6</accession>
<dbReference type="AlphaFoldDB" id="A0AA42CIH6"/>
<evidence type="ECO:0000313" key="9">
    <source>
        <dbReference type="EMBL" id="MCW3475937.1"/>
    </source>
</evidence>
<evidence type="ECO:0000256" key="7">
    <source>
        <dbReference type="RuleBase" id="RU363032"/>
    </source>
</evidence>
<dbReference type="GO" id="GO:0005886">
    <property type="term" value="C:plasma membrane"/>
    <property type="evidence" value="ECO:0007669"/>
    <property type="project" value="UniProtKB-SubCell"/>
</dbReference>
<protein>
    <submittedName>
        <fullName evidence="9">ABC transporter permease</fullName>
    </submittedName>
</protein>
<reference evidence="9" key="1">
    <citation type="submission" date="2022-09" db="EMBL/GenBank/DDBJ databases">
        <title>Rhodovastum sp. nov. RN2-1 isolated from soil in Seongnam, South Korea.</title>
        <authorList>
            <person name="Le N.T."/>
        </authorList>
    </citation>
    <scope>NUCLEOTIDE SEQUENCE</scope>
    <source>
        <strain evidence="9">RN2-1</strain>
    </source>
</reference>
<feature type="transmembrane region" description="Helical" evidence="7">
    <location>
        <begin position="233"/>
        <end position="254"/>
    </location>
</feature>
<proteinExistence type="inferred from homology"/>
<dbReference type="PANTHER" id="PTHR43163">
    <property type="entry name" value="DIPEPTIDE TRANSPORT SYSTEM PERMEASE PROTEIN DPPB-RELATED"/>
    <property type="match status" value="1"/>
</dbReference>
<keyword evidence="5 7" id="KW-1133">Transmembrane helix</keyword>
<comment type="caution">
    <text evidence="9">The sequence shown here is derived from an EMBL/GenBank/DDBJ whole genome shotgun (WGS) entry which is preliminary data.</text>
</comment>
<keyword evidence="6 7" id="KW-0472">Membrane</keyword>
<keyword evidence="4 7" id="KW-0812">Transmembrane</keyword>
<gene>
    <name evidence="9" type="ORF">OL599_15265</name>
</gene>
<dbReference type="EMBL" id="JAPDNT010000013">
    <property type="protein sequence ID" value="MCW3475937.1"/>
    <property type="molecule type" value="Genomic_DNA"/>
</dbReference>
<dbReference type="PROSITE" id="PS50928">
    <property type="entry name" value="ABC_TM1"/>
    <property type="match status" value="1"/>
</dbReference>
<organism evidence="9 10">
    <name type="scientific">Limobrevibacterium gyesilva</name>
    <dbReference type="NCBI Taxonomy" id="2991712"/>
    <lineage>
        <taxon>Bacteria</taxon>
        <taxon>Pseudomonadati</taxon>
        <taxon>Pseudomonadota</taxon>
        <taxon>Alphaproteobacteria</taxon>
        <taxon>Acetobacterales</taxon>
        <taxon>Acetobacteraceae</taxon>
        <taxon>Limobrevibacterium</taxon>
    </lineage>
</organism>
<feature type="transmembrane region" description="Helical" evidence="7">
    <location>
        <begin position="136"/>
        <end position="162"/>
    </location>
</feature>
<evidence type="ECO:0000313" key="10">
    <source>
        <dbReference type="Proteomes" id="UP001165679"/>
    </source>
</evidence>
<keyword evidence="3" id="KW-1003">Cell membrane</keyword>
<keyword evidence="2 7" id="KW-0813">Transport</keyword>
<keyword evidence="10" id="KW-1185">Reference proteome</keyword>
<name>A0AA42CIH6_9PROT</name>
<dbReference type="CDD" id="cd06261">
    <property type="entry name" value="TM_PBP2"/>
    <property type="match status" value="1"/>
</dbReference>
<feature type="transmembrane region" description="Helical" evidence="7">
    <location>
        <begin position="99"/>
        <end position="124"/>
    </location>
</feature>
<evidence type="ECO:0000256" key="3">
    <source>
        <dbReference type="ARBA" id="ARBA00022475"/>
    </source>
</evidence>
<feature type="domain" description="ABC transmembrane type-1" evidence="8">
    <location>
        <begin position="97"/>
        <end position="297"/>
    </location>
</feature>
<evidence type="ECO:0000256" key="4">
    <source>
        <dbReference type="ARBA" id="ARBA00022692"/>
    </source>
</evidence>
<dbReference type="InterPro" id="IPR000515">
    <property type="entry name" value="MetI-like"/>
</dbReference>
<evidence type="ECO:0000256" key="5">
    <source>
        <dbReference type="ARBA" id="ARBA00022989"/>
    </source>
</evidence>
<evidence type="ECO:0000259" key="8">
    <source>
        <dbReference type="PROSITE" id="PS50928"/>
    </source>
</evidence>
<dbReference type="SUPFAM" id="SSF161098">
    <property type="entry name" value="MetI-like"/>
    <property type="match status" value="1"/>
</dbReference>
<dbReference type="Proteomes" id="UP001165679">
    <property type="component" value="Unassembled WGS sequence"/>
</dbReference>
<comment type="similarity">
    <text evidence="7">Belongs to the binding-protein-dependent transport system permease family.</text>
</comment>
<sequence length="307" mass="32468">MRGTWLLRRLLGIIPTLLLTWSVVFAALQMVPGDPVSLMLGGTPASQEVIQAERHRLGLDQPVHLQYLNFLRHAVTGDFGASFTTRQPVLSMIGEQLPFTLSLAAGGLLVGAVLGTLLGVLAGLRPNGWTDAGVMTMALAGLSLPSFWIGMVLIHVFATLLGWVPVIGTGPVSLILPSITVGLFLAGGLARLIRASIIEVQGQDYIRTAHAKGLPPLLVVGKHIARNAVIPPLTLLGVQFALLIGGAVVTERVFARPGIGAMLVDAVLSKDYPLVQGIVVVTTGAYIVINLAIDLVYGLIDPRISRQ</sequence>
<evidence type="ECO:0000256" key="2">
    <source>
        <dbReference type="ARBA" id="ARBA00022448"/>
    </source>
</evidence>
<dbReference type="PANTHER" id="PTHR43163:SF6">
    <property type="entry name" value="DIPEPTIDE TRANSPORT SYSTEM PERMEASE PROTEIN DPPB-RELATED"/>
    <property type="match status" value="1"/>
</dbReference>
<dbReference type="RefSeq" id="WP_264714668.1">
    <property type="nucleotide sequence ID" value="NZ_JAPDNT010000013.1"/>
</dbReference>
<evidence type="ECO:0000256" key="6">
    <source>
        <dbReference type="ARBA" id="ARBA00023136"/>
    </source>
</evidence>